<keyword evidence="4 12" id="KW-0349">Heme</keyword>
<dbReference type="Pfam" id="PF00067">
    <property type="entry name" value="p450"/>
    <property type="match status" value="2"/>
</dbReference>
<keyword evidence="8 13" id="KW-0560">Oxidoreductase</keyword>
<dbReference type="GO" id="GO:0020037">
    <property type="term" value="F:heme binding"/>
    <property type="evidence" value="ECO:0007669"/>
    <property type="project" value="InterPro"/>
</dbReference>
<comment type="similarity">
    <text evidence="3 13">Belongs to the cytochrome P450 family.</text>
</comment>
<evidence type="ECO:0000313" key="15">
    <source>
        <dbReference type="EMBL" id="KAJ5372970.1"/>
    </source>
</evidence>
<evidence type="ECO:0000256" key="5">
    <source>
        <dbReference type="ARBA" id="ARBA00022692"/>
    </source>
</evidence>
<dbReference type="CDD" id="cd11061">
    <property type="entry name" value="CYP67-like"/>
    <property type="match status" value="1"/>
</dbReference>
<dbReference type="GO" id="GO:0016020">
    <property type="term" value="C:membrane"/>
    <property type="evidence" value="ECO:0007669"/>
    <property type="project" value="UniProtKB-SubCell"/>
</dbReference>
<dbReference type="RefSeq" id="XP_056578956.1">
    <property type="nucleotide sequence ID" value="XM_056722706.1"/>
</dbReference>
<feature type="transmembrane region" description="Helical" evidence="14">
    <location>
        <begin position="62"/>
        <end position="83"/>
    </location>
</feature>
<dbReference type="PANTHER" id="PTHR24305">
    <property type="entry name" value="CYTOCHROME P450"/>
    <property type="match status" value="1"/>
</dbReference>
<evidence type="ECO:0008006" key="17">
    <source>
        <dbReference type="Google" id="ProtNLM"/>
    </source>
</evidence>
<reference evidence="15" key="1">
    <citation type="submission" date="2022-12" db="EMBL/GenBank/DDBJ databases">
        <authorList>
            <person name="Petersen C."/>
        </authorList>
    </citation>
    <scope>NUCLEOTIDE SEQUENCE</scope>
    <source>
        <strain evidence="15">IBT 3081</strain>
    </source>
</reference>
<evidence type="ECO:0000256" key="1">
    <source>
        <dbReference type="ARBA" id="ARBA00001971"/>
    </source>
</evidence>
<dbReference type="Gene3D" id="1.10.630.10">
    <property type="entry name" value="Cytochrome P450"/>
    <property type="match status" value="1"/>
</dbReference>
<dbReference type="GO" id="GO:0005506">
    <property type="term" value="F:iron ion binding"/>
    <property type="evidence" value="ECO:0007669"/>
    <property type="project" value="InterPro"/>
</dbReference>
<keyword evidence="11 14" id="KW-0472">Membrane</keyword>
<proteinExistence type="inferred from homology"/>
<dbReference type="InterPro" id="IPR017972">
    <property type="entry name" value="Cyt_P450_CS"/>
</dbReference>
<gene>
    <name evidence="15" type="ORF">N7517_004976</name>
</gene>
<dbReference type="InterPro" id="IPR036396">
    <property type="entry name" value="Cyt_P450_sf"/>
</dbReference>
<feature type="transmembrane region" description="Helical" evidence="14">
    <location>
        <begin position="32"/>
        <end position="50"/>
    </location>
</feature>
<accession>A0A9W9VB04</accession>
<evidence type="ECO:0000256" key="14">
    <source>
        <dbReference type="SAM" id="Phobius"/>
    </source>
</evidence>
<evidence type="ECO:0000256" key="13">
    <source>
        <dbReference type="RuleBase" id="RU000461"/>
    </source>
</evidence>
<evidence type="ECO:0000256" key="11">
    <source>
        <dbReference type="ARBA" id="ARBA00023136"/>
    </source>
</evidence>
<dbReference type="AlphaFoldDB" id="A0A9W9VB04"/>
<name>A0A9W9VB04_9EURO</name>
<keyword evidence="16" id="KW-1185">Reference proteome</keyword>
<organism evidence="15 16">
    <name type="scientific">Penicillium concentricum</name>
    <dbReference type="NCBI Taxonomy" id="293559"/>
    <lineage>
        <taxon>Eukaryota</taxon>
        <taxon>Fungi</taxon>
        <taxon>Dikarya</taxon>
        <taxon>Ascomycota</taxon>
        <taxon>Pezizomycotina</taxon>
        <taxon>Eurotiomycetes</taxon>
        <taxon>Eurotiomycetidae</taxon>
        <taxon>Eurotiales</taxon>
        <taxon>Aspergillaceae</taxon>
        <taxon>Penicillium</taxon>
    </lineage>
</organism>
<dbReference type="GO" id="GO:0043386">
    <property type="term" value="P:mycotoxin biosynthetic process"/>
    <property type="evidence" value="ECO:0007669"/>
    <property type="project" value="UniProtKB-ARBA"/>
</dbReference>
<feature type="binding site" description="axial binding residue" evidence="12">
    <location>
        <position position="510"/>
    </location>
    <ligand>
        <name>heme</name>
        <dbReference type="ChEBI" id="CHEBI:30413"/>
    </ligand>
    <ligandPart>
        <name>Fe</name>
        <dbReference type="ChEBI" id="CHEBI:18248"/>
    </ligandPart>
</feature>
<keyword evidence="7 14" id="KW-1133">Transmembrane helix</keyword>
<evidence type="ECO:0000256" key="7">
    <source>
        <dbReference type="ARBA" id="ARBA00022989"/>
    </source>
</evidence>
<keyword evidence="9 12" id="KW-0408">Iron</keyword>
<comment type="caution">
    <text evidence="15">The sequence shown here is derived from an EMBL/GenBank/DDBJ whole genome shotgun (WGS) entry which is preliminary data.</text>
</comment>
<dbReference type="GO" id="GO:0004497">
    <property type="term" value="F:monooxygenase activity"/>
    <property type="evidence" value="ECO:0007669"/>
    <property type="project" value="UniProtKB-KW"/>
</dbReference>
<dbReference type="EMBL" id="JAPZBT010000002">
    <property type="protein sequence ID" value="KAJ5372970.1"/>
    <property type="molecule type" value="Genomic_DNA"/>
</dbReference>
<comment type="cofactor">
    <cofactor evidence="1 12">
        <name>heme</name>
        <dbReference type="ChEBI" id="CHEBI:30413"/>
    </cofactor>
</comment>
<keyword evidence="6 12" id="KW-0479">Metal-binding</keyword>
<dbReference type="InterPro" id="IPR001128">
    <property type="entry name" value="Cyt_P450"/>
</dbReference>
<evidence type="ECO:0000256" key="3">
    <source>
        <dbReference type="ARBA" id="ARBA00010617"/>
    </source>
</evidence>
<dbReference type="PRINTS" id="PR00463">
    <property type="entry name" value="EP450I"/>
</dbReference>
<dbReference type="GeneID" id="81461889"/>
<dbReference type="PRINTS" id="PR00385">
    <property type="entry name" value="P450"/>
</dbReference>
<comment type="subcellular location">
    <subcellularLocation>
        <location evidence="2">Membrane</location>
    </subcellularLocation>
</comment>
<dbReference type="Proteomes" id="UP001147752">
    <property type="component" value="Unassembled WGS sequence"/>
</dbReference>
<evidence type="ECO:0000256" key="6">
    <source>
        <dbReference type="ARBA" id="ARBA00022723"/>
    </source>
</evidence>
<dbReference type="PROSITE" id="PS00086">
    <property type="entry name" value="CYTOCHROME_P450"/>
    <property type="match status" value="1"/>
</dbReference>
<dbReference type="SUPFAM" id="SSF48264">
    <property type="entry name" value="Cytochrome P450"/>
    <property type="match status" value="1"/>
</dbReference>
<protein>
    <recommendedName>
        <fullName evidence="17">Cytochrome P450</fullName>
    </recommendedName>
</protein>
<dbReference type="PANTHER" id="PTHR24305:SF112">
    <property type="entry name" value="L-ORNITHINE-N5-MONOOXYGENASE (EUROFUNG)"/>
    <property type="match status" value="1"/>
</dbReference>
<dbReference type="InterPro" id="IPR002401">
    <property type="entry name" value="Cyt_P450_E_grp-I"/>
</dbReference>
<sequence>MIAPGAVAFIAGLLAHQLVFIHGEWHLKGPRVVILHLLSGSLLYANHLFGNGRSQASLVETMYLAACYLSSLFTSIAVYRVIFHRLKHFPGPKLAAVSKLWHVWKCRDSRGHLVLQDWHEKYGEFVRTGPAEITIFHPEAYEAMDGHANHNTRSDWYDLLYPRISSIFTRDRQLHHERRKMWEQALSKKALFQYHRRVVNKVRTLERLVALEDSHPVLINDLMYFFAFDSMGDFAFSEDFGMMKNKRWHSSIAMLRSALTLLGPFSPAIWIPRLGFAFIPTLWKVQHWFHMLEFCDQCMARRMKKTPADRDIASWFIEDHVKHGSDPSRARWLSGDTATLVVAGRSVRLDIMRQRTDNCSDTTAPSLTLLFYFLARYPIHAEKIYEEIRDVDRENPAVLATLSHLTGTINEAMRLLPAVLTFSSRVTPPDGLTIDGTFIPGNTKICAPRYTIGRREKLLILCLVRNTKLLQVETAYVHPHEFIPARWYSQPELIKDKRAFAPFGVGRTSCVGRHLALVQIRLVTAALVFHYRIKFAPGENYGEAVERDMKDQLTAQPGACRLVFESRV</sequence>
<dbReference type="InterPro" id="IPR050121">
    <property type="entry name" value="Cytochrome_P450_monoxygenase"/>
</dbReference>
<reference evidence="15" key="2">
    <citation type="journal article" date="2023" name="IMA Fungus">
        <title>Comparative genomic study of the Penicillium genus elucidates a diverse pangenome and 15 lateral gene transfer events.</title>
        <authorList>
            <person name="Petersen C."/>
            <person name="Sorensen T."/>
            <person name="Nielsen M.R."/>
            <person name="Sondergaard T.E."/>
            <person name="Sorensen J.L."/>
            <person name="Fitzpatrick D.A."/>
            <person name="Frisvad J.C."/>
            <person name="Nielsen K.L."/>
        </authorList>
    </citation>
    <scope>NUCLEOTIDE SEQUENCE</scope>
    <source>
        <strain evidence="15">IBT 3081</strain>
    </source>
</reference>
<evidence type="ECO:0000256" key="12">
    <source>
        <dbReference type="PIRSR" id="PIRSR602401-1"/>
    </source>
</evidence>
<evidence type="ECO:0000256" key="9">
    <source>
        <dbReference type="ARBA" id="ARBA00023004"/>
    </source>
</evidence>
<feature type="transmembrane region" description="Helical" evidence="14">
    <location>
        <begin position="252"/>
        <end position="271"/>
    </location>
</feature>
<keyword evidence="5 14" id="KW-0812">Transmembrane</keyword>
<evidence type="ECO:0000256" key="2">
    <source>
        <dbReference type="ARBA" id="ARBA00004370"/>
    </source>
</evidence>
<feature type="transmembrane region" description="Helical" evidence="14">
    <location>
        <begin position="6"/>
        <end position="25"/>
    </location>
</feature>
<evidence type="ECO:0000256" key="10">
    <source>
        <dbReference type="ARBA" id="ARBA00023033"/>
    </source>
</evidence>
<dbReference type="GO" id="GO:0016705">
    <property type="term" value="F:oxidoreductase activity, acting on paired donors, with incorporation or reduction of molecular oxygen"/>
    <property type="evidence" value="ECO:0007669"/>
    <property type="project" value="InterPro"/>
</dbReference>
<dbReference type="OrthoDB" id="6692864at2759"/>
<evidence type="ECO:0000313" key="16">
    <source>
        <dbReference type="Proteomes" id="UP001147752"/>
    </source>
</evidence>
<evidence type="ECO:0000256" key="4">
    <source>
        <dbReference type="ARBA" id="ARBA00022617"/>
    </source>
</evidence>
<keyword evidence="10 13" id="KW-0503">Monooxygenase</keyword>
<evidence type="ECO:0000256" key="8">
    <source>
        <dbReference type="ARBA" id="ARBA00023002"/>
    </source>
</evidence>